<dbReference type="GO" id="GO:0005615">
    <property type="term" value="C:extracellular space"/>
    <property type="evidence" value="ECO:0007669"/>
    <property type="project" value="TreeGrafter"/>
</dbReference>
<comment type="catalytic activity">
    <reaction evidence="7">
        <text>Preferential cleavage: Arg-|-Xaa, Lys-|-Xaa.</text>
        <dbReference type="EC" id="3.4.21.4"/>
    </reaction>
</comment>
<evidence type="ECO:0000256" key="2">
    <source>
        <dbReference type="ARBA" id="ARBA00009228"/>
    </source>
</evidence>
<evidence type="ECO:0000313" key="11">
    <source>
        <dbReference type="EMBL" id="KAK1803454.1"/>
    </source>
</evidence>
<protein>
    <recommendedName>
        <fullName evidence="8">trypsin</fullName>
        <ecNumber evidence="8">3.4.21.4</ecNumber>
    </recommendedName>
</protein>
<keyword evidence="6" id="KW-1015">Disulfide bond</keyword>
<dbReference type="FunFam" id="2.40.10.10:FF:000010">
    <property type="entry name" value="Kallikrein related peptidase 11"/>
    <property type="match status" value="1"/>
</dbReference>
<evidence type="ECO:0000256" key="3">
    <source>
        <dbReference type="ARBA" id="ARBA00022670"/>
    </source>
</evidence>
<dbReference type="InterPro" id="IPR018114">
    <property type="entry name" value="TRYPSIN_HIS"/>
</dbReference>
<dbReference type="PRINTS" id="PR00722">
    <property type="entry name" value="CHYMOTRYPSIN"/>
</dbReference>
<dbReference type="AlphaFoldDB" id="A0AAD8ZQT8"/>
<comment type="caution">
    <text evidence="11">The sequence shown here is derived from an EMBL/GenBank/DDBJ whole genome shotgun (WGS) entry which is preliminary data.</text>
</comment>
<evidence type="ECO:0000256" key="1">
    <source>
        <dbReference type="ARBA" id="ARBA00004239"/>
    </source>
</evidence>
<keyword evidence="12" id="KW-1185">Reference proteome</keyword>
<comment type="subcellular location">
    <subcellularLocation>
        <location evidence="1">Secreted</location>
        <location evidence="1">Extracellular space</location>
    </subcellularLocation>
</comment>
<gene>
    <name evidence="11" type="ORF">P4O66_020883</name>
</gene>
<dbReference type="InterPro" id="IPR001254">
    <property type="entry name" value="Trypsin_dom"/>
</dbReference>
<evidence type="ECO:0000313" key="12">
    <source>
        <dbReference type="Proteomes" id="UP001239994"/>
    </source>
</evidence>
<dbReference type="Pfam" id="PF00089">
    <property type="entry name" value="Trypsin"/>
    <property type="match status" value="1"/>
</dbReference>
<accession>A0AAD8ZQT8</accession>
<proteinExistence type="inferred from homology"/>
<dbReference type="EC" id="3.4.21.4" evidence="8"/>
<dbReference type="Proteomes" id="UP001239994">
    <property type="component" value="Unassembled WGS sequence"/>
</dbReference>
<dbReference type="PANTHER" id="PTHR24264:SF20">
    <property type="entry name" value="TRYPSIN-LIKE"/>
    <property type="match status" value="1"/>
</dbReference>
<dbReference type="PROSITE" id="PS50240">
    <property type="entry name" value="TRYPSIN_DOM"/>
    <property type="match status" value="1"/>
</dbReference>
<keyword evidence="5 9" id="KW-0720">Serine protease</keyword>
<sequence length="283" mass="29935">IMFSNLPGQQQGRIIGGYSPAPYSITYLVSIQTTVGQHFCGGTLISKSWVLTAAHCNIGTGNMRIVAGDYSVGIYEGTEQYRMPRLLITYPQYNRTTNNADIMLIKASGNALSSLLSYEGTTLITPESVLVSESQRCIDFELQAPVILNSYVSIAPLPLQGADTTEGHVCRVSGWGFTTPSGGIPSTLLTVTLPIVSSTACNSTSSYNGNITDSMICAGYAAGGKDACSGDSGGPLVCDGRVYGIVSWGTSCADPRYPGVYTAVSKFRSWIDSSISGFYGNCL</sequence>
<feature type="domain" description="Peptidase S1" evidence="10">
    <location>
        <begin position="14"/>
        <end position="276"/>
    </location>
</feature>
<evidence type="ECO:0000256" key="8">
    <source>
        <dbReference type="ARBA" id="ARBA00038868"/>
    </source>
</evidence>
<dbReference type="InterPro" id="IPR033116">
    <property type="entry name" value="TRYPSIN_SER"/>
</dbReference>
<organism evidence="11 12">
    <name type="scientific">Electrophorus voltai</name>
    <dbReference type="NCBI Taxonomy" id="2609070"/>
    <lineage>
        <taxon>Eukaryota</taxon>
        <taxon>Metazoa</taxon>
        <taxon>Chordata</taxon>
        <taxon>Craniata</taxon>
        <taxon>Vertebrata</taxon>
        <taxon>Euteleostomi</taxon>
        <taxon>Actinopterygii</taxon>
        <taxon>Neopterygii</taxon>
        <taxon>Teleostei</taxon>
        <taxon>Ostariophysi</taxon>
        <taxon>Gymnotiformes</taxon>
        <taxon>Gymnotoidei</taxon>
        <taxon>Gymnotidae</taxon>
        <taxon>Electrophorus</taxon>
    </lineage>
</organism>
<keyword evidence="4 9" id="KW-0378">Hydrolase</keyword>
<name>A0AAD8ZQT8_9TELE</name>
<keyword evidence="3 9" id="KW-0645">Protease</keyword>
<dbReference type="EMBL" id="JAROKS010000005">
    <property type="protein sequence ID" value="KAK1803454.1"/>
    <property type="molecule type" value="Genomic_DNA"/>
</dbReference>
<dbReference type="Gene3D" id="2.40.10.10">
    <property type="entry name" value="Trypsin-like serine proteases"/>
    <property type="match status" value="1"/>
</dbReference>
<dbReference type="CDD" id="cd00190">
    <property type="entry name" value="Tryp_SPc"/>
    <property type="match status" value="1"/>
</dbReference>
<dbReference type="GO" id="GO:0004252">
    <property type="term" value="F:serine-type endopeptidase activity"/>
    <property type="evidence" value="ECO:0007669"/>
    <property type="project" value="UniProtKB-EC"/>
</dbReference>
<dbReference type="PROSITE" id="PS00134">
    <property type="entry name" value="TRYPSIN_HIS"/>
    <property type="match status" value="1"/>
</dbReference>
<evidence type="ECO:0000259" key="10">
    <source>
        <dbReference type="PROSITE" id="PS50240"/>
    </source>
</evidence>
<dbReference type="PROSITE" id="PS00135">
    <property type="entry name" value="TRYPSIN_SER"/>
    <property type="match status" value="1"/>
</dbReference>
<dbReference type="InterPro" id="IPR001314">
    <property type="entry name" value="Peptidase_S1A"/>
</dbReference>
<evidence type="ECO:0000256" key="6">
    <source>
        <dbReference type="ARBA" id="ARBA00023157"/>
    </source>
</evidence>
<comment type="similarity">
    <text evidence="2">Belongs to the peptidase S1 family. Snake venom subfamily.</text>
</comment>
<evidence type="ECO:0000256" key="7">
    <source>
        <dbReference type="ARBA" id="ARBA00036320"/>
    </source>
</evidence>
<feature type="non-terminal residue" evidence="11">
    <location>
        <position position="283"/>
    </location>
</feature>
<dbReference type="InterPro" id="IPR043504">
    <property type="entry name" value="Peptidase_S1_PA_chymotrypsin"/>
</dbReference>
<dbReference type="InterPro" id="IPR009003">
    <property type="entry name" value="Peptidase_S1_PA"/>
</dbReference>
<dbReference type="GO" id="GO:0006508">
    <property type="term" value="P:proteolysis"/>
    <property type="evidence" value="ECO:0007669"/>
    <property type="project" value="UniProtKB-KW"/>
</dbReference>
<dbReference type="InterPro" id="IPR050127">
    <property type="entry name" value="Serine_Proteases_S1"/>
</dbReference>
<evidence type="ECO:0000256" key="5">
    <source>
        <dbReference type="ARBA" id="ARBA00022825"/>
    </source>
</evidence>
<evidence type="ECO:0000256" key="4">
    <source>
        <dbReference type="ARBA" id="ARBA00022801"/>
    </source>
</evidence>
<dbReference type="PANTHER" id="PTHR24264">
    <property type="entry name" value="TRYPSIN-RELATED"/>
    <property type="match status" value="1"/>
</dbReference>
<dbReference type="FunFam" id="2.40.10.10:FF:000166">
    <property type="entry name" value="Trypsin"/>
    <property type="match status" value="1"/>
</dbReference>
<dbReference type="SUPFAM" id="SSF50494">
    <property type="entry name" value="Trypsin-like serine proteases"/>
    <property type="match status" value="1"/>
</dbReference>
<dbReference type="SMART" id="SM00020">
    <property type="entry name" value="Tryp_SPc"/>
    <property type="match status" value="1"/>
</dbReference>
<evidence type="ECO:0000256" key="9">
    <source>
        <dbReference type="RuleBase" id="RU363034"/>
    </source>
</evidence>
<reference evidence="11" key="1">
    <citation type="submission" date="2023-03" db="EMBL/GenBank/DDBJ databases">
        <title>Electrophorus voltai genome.</title>
        <authorList>
            <person name="Bian C."/>
        </authorList>
    </citation>
    <scope>NUCLEOTIDE SEQUENCE</scope>
    <source>
        <strain evidence="11">CB-2022</strain>
        <tissue evidence="11">Muscle</tissue>
    </source>
</reference>